<dbReference type="GO" id="GO:0005886">
    <property type="term" value="C:plasma membrane"/>
    <property type="evidence" value="ECO:0007669"/>
    <property type="project" value="TreeGrafter"/>
</dbReference>
<dbReference type="InterPro" id="IPR011009">
    <property type="entry name" value="Kinase-like_dom_sf"/>
</dbReference>
<dbReference type="OrthoDB" id="4062651at2759"/>
<evidence type="ECO:0000256" key="2">
    <source>
        <dbReference type="ARBA" id="ARBA00022840"/>
    </source>
</evidence>
<accession>A0A5J9SEV0</accession>
<dbReference type="InterPro" id="IPR045274">
    <property type="entry name" value="WAK-like"/>
</dbReference>
<evidence type="ECO:0000256" key="1">
    <source>
        <dbReference type="ARBA" id="ARBA00022741"/>
    </source>
</evidence>
<protein>
    <recommendedName>
        <fullName evidence="4">EGF-like calcium-binding domain-containing protein</fullName>
    </recommendedName>
</protein>
<dbReference type="Gramene" id="TVT97412">
    <property type="protein sequence ID" value="TVT97412"/>
    <property type="gene ID" value="EJB05_57347"/>
</dbReference>
<dbReference type="AlphaFoldDB" id="A0A5J9SEV0"/>
<dbReference type="Gene3D" id="1.10.510.10">
    <property type="entry name" value="Transferase(Phosphotransferase) domain 1"/>
    <property type="match status" value="1"/>
</dbReference>
<feature type="domain" description="EGF-like calcium-binding" evidence="4">
    <location>
        <begin position="86"/>
        <end position="125"/>
    </location>
</feature>
<dbReference type="GO" id="GO:0007166">
    <property type="term" value="P:cell surface receptor signaling pathway"/>
    <property type="evidence" value="ECO:0007669"/>
    <property type="project" value="InterPro"/>
</dbReference>
<sequence length="424" mass="46605">MVAARAPDMGMATCPARAGRGRLWRIPRLAIGAAWHDEEDGRRCPGGGGTAIEGTEEAFDSSEKKLVGKCLDGYQGNPYVSDRCQDINECLDNAKYPCAGICENTMGNFNSSCPHGKEMINGVCKAKQKSSIWVMPVVGRSRLAVDSAGASMSSYPCYCRRMCILDQRKKKATTHQGDSMEVWCCSRRSSRGLQDATDRYNEKRVDGRKGQGNVYKGILDGSGEVSVKRCTVVDEHHKKEFSKEMLILSQINHRTSSSCWAAPLRWRSPCWCTSSSPTACCSISSTAAAAASSLWLLDWRSCISPPRRSRTCTHGCCHRSFTATSSPNILIDSDLTAKVSDFGASVLAPTDKMQLISLMQGTRGYLDPKYMRTCQLMDSFRGVLLELLARKKPLNLQGPEDDRSLAMTLLFAKKEGMLGEILDD</sequence>
<keyword evidence="2" id="KW-0067">ATP-binding</keyword>
<organism evidence="5 6">
    <name type="scientific">Eragrostis curvula</name>
    <name type="common">weeping love grass</name>
    <dbReference type="NCBI Taxonomy" id="38414"/>
    <lineage>
        <taxon>Eukaryota</taxon>
        <taxon>Viridiplantae</taxon>
        <taxon>Streptophyta</taxon>
        <taxon>Embryophyta</taxon>
        <taxon>Tracheophyta</taxon>
        <taxon>Spermatophyta</taxon>
        <taxon>Magnoliopsida</taxon>
        <taxon>Liliopsida</taxon>
        <taxon>Poales</taxon>
        <taxon>Poaceae</taxon>
        <taxon>PACMAD clade</taxon>
        <taxon>Chloridoideae</taxon>
        <taxon>Eragrostideae</taxon>
        <taxon>Eragrostidinae</taxon>
        <taxon>Eragrostis</taxon>
    </lineage>
</organism>
<dbReference type="EMBL" id="RWGY01001008">
    <property type="protein sequence ID" value="TVT97412.1"/>
    <property type="molecule type" value="Genomic_DNA"/>
</dbReference>
<dbReference type="SUPFAM" id="SSF56112">
    <property type="entry name" value="Protein kinase-like (PK-like)"/>
    <property type="match status" value="1"/>
</dbReference>
<comment type="caution">
    <text evidence="5">The sequence shown here is derived from an EMBL/GenBank/DDBJ whole genome shotgun (WGS) entry which is preliminary data.</text>
</comment>
<dbReference type="PANTHER" id="PTHR27005">
    <property type="entry name" value="WALL-ASSOCIATED RECEPTOR KINASE-LIKE 21"/>
    <property type="match status" value="1"/>
</dbReference>
<evidence type="ECO:0000259" key="4">
    <source>
        <dbReference type="SMART" id="SM00179"/>
    </source>
</evidence>
<evidence type="ECO:0000256" key="3">
    <source>
        <dbReference type="ARBA" id="ARBA00023157"/>
    </source>
</evidence>
<dbReference type="GO" id="GO:0005524">
    <property type="term" value="F:ATP binding"/>
    <property type="evidence" value="ECO:0007669"/>
    <property type="project" value="UniProtKB-KW"/>
</dbReference>
<proteinExistence type="predicted"/>
<dbReference type="InterPro" id="IPR001881">
    <property type="entry name" value="EGF-like_Ca-bd_dom"/>
</dbReference>
<dbReference type="GO" id="GO:0005509">
    <property type="term" value="F:calcium ion binding"/>
    <property type="evidence" value="ECO:0007669"/>
    <property type="project" value="InterPro"/>
</dbReference>
<feature type="non-terminal residue" evidence="5">
    <location>
        <position position="1"/>
    </location>
</feature>
<dbReference type="SMART" id="SM00179">
    <property type="entry name" value="EGF_CA"/>
    <property type="match status" value="1"/>
</dbReference>
<dbReference type="Gene3D" id="2.10.25.10">
    <property type="entry name" value="Laminin"/>
    <property type="match status" value="1"/>
</dbReference>
<dbReference type="Proteomes" id="UP000324897">
    <property type="component" value="Unassembled WGS sequence"/>
</dbReference>
<name>A0A5J9SEV0_9POAL</name>
<keyword evidence="6" id="KW-1185">Reference proteome</keyword>
<dbReference type="Gene3D" id="3.30.200.20">
    <property type="entry name" value="Phosphorylase Kinase, domain 1"/>
    <property type="match status" value="1"/>
</dbReference>
<keyword evidence="1" id="KW-0547">Nucleotide-binding</keyword>
<dbReference type="GO" id="GO:0004674">
    <property type="term" value="F:protein serine/threonine kinase activity"/>
    <property type="evidence" value="ECO:0007669"/>
    <property type="project" value="TreeGrafter"/>
</dbReference>
<dbReference type="PANTHER" id="PTHR27005:SF479">
    <property type="entry name" value="OS06G0706600 PROTEIN"/>
    <property type="match status" value="1"/>
</dbReference>
<keyword evidence="3" id="KW-1015">Disulfide bond</keyword>
<gene>
    <name evidence="5" type="ORF">EJB05_57347</name>
</gene>
<reference evidence="5 6" key="1">
    <citation type="journal article" date="2019" name="Sci. Rep.">
        <title>A high-quality genome of Eragrostis curvula grass provides insights into Poaceae evolution and supports new strategies to enhance forage quality.</title>
        <authorList>
            <person name="Carballo J."/>
            <person name="Santos B.A.C.M."/>
            <person name="Zappacosta D."/>
            <person name="Garbus I."/>
            <person name="Selva J.P."/>
            <person name="Gallo C.A."/>
            <person name="Diaz A."/>
            <person name="Albertini E."/>
            <person name="Caccamo M."/>
            <person name="Echenique V."/>
        </authorList>
    </citation>
    <scope>NUCLEOTIDE SEQUENCE [LARGE SCALE GENOMIC DNA]</scope>
    <source>
        <strain evidence="6">cv. Victoria</strain>
        <tissue evidence="5">Leaf</tissue>
    </source>
</reference>
<evidence type="ECO:0000313" key="6">
    <source>
        <dbReference type="Proteomes" id="UP000324897"/>
    </source>
</evidence>
<evidence type="ECO:0000313" key="5">
    <source>
        <dbReference type="EMBL" id="TVT97412.1"/>
    </source>
</evidence>